<keyword evidence="3" id="KW-1185">Reference proteome</keyword>
<dbReference type="InterPro" id="IPR000253">
    <property type="entry name" value="FHA_dom"/>
</dbReference>
<dbReference type="InParanoid" id="A0A0C3FS46"/>
<accession>A0A0C3FS46</accession>
<evidence type="ECO:0000313" key="3">
    <source>
        <dbReference type="Proteomes" id="UP000054166"/>
    </source>
</evidence>
<dbReference type="EMBL" id="KN832980">
    <property type="protein sequence ID" value="KIM86860.1"/>
    <property type="molecule type" value="Genomic_DNA"/>
</dbReference>
<dbReference type="InterPro" id="IPR008984">
    <property type="entry name" value="SMAD_FHA_dom_sf"/>
</dbReference>
<dbReference type="Gene3D" id="2.60.200.20">
    <property type="match status" value="1"/>
</dbReference>
<dbReference type="OrthoDB" id="4096268at2759"/>
<organism evidence="2 3">
    <name type="scientific">Piloderma croceum (strain F 1598)</name>
    <dbReference type="NCBI Taxonomy" id="765440"/>
    <lineage>
        <taxon>Eukaryota</taxon>
        <taxon>Fungi</taxon>
        <taxon>Dikarya</taxon>
        <taxon>Basidiomycota</taxon>
        <taxon>Agaricomycotina</taxon>
        <taxon>Agaricomycetes</taxon>
        <taxon>Agaricomycetidae</taxon>
        <taxon>Atheliales</taxon>
        <taxon>Atheliaceae</taxon>
        <taxon>Piloderma</taxon>
    </lineage>
</organism>
<reference evidence="3" key="2">
    <citation type="submission" date="2015-01" db="EMBL/GenBank/DDBJ databases">
        <title>Evolutionary Origins and Diversification of the Mycorrhizal Mutualists.</title>
        <authorList>
            <consortium name="DOE Joint Genome Institute"/>
            <consortium name="Mycorrhizal Genomics Consortium"/>
            <person name="Kohler A."/>
            <person name="Kuo A."/>
            <person name="Nagy L.G."/>
            <person name="Floudas D."/>
            <person name="Copeland A."/>
            <person name="Barry K.W."/>
            <person name="Cichocki N."/>
            <person name="Veneault-Fourrey C."/>
            <person name="LaButti K."/>
            <person name="Lindquist E.A."/>
            <person name="Lipzen A."/>
            <person name="Lundell T."/>
            <person name="Morin E."/>
            <person name="Murat C."/>
            <person name="Riley R."/>
            <person name="Ohm R."/>
            <person name="Sun H."/>
            <person name="Tunlid A."/>
            <person name="Henrissat B."/>
            <person name="Grigoriev I.V."/>
            <person name="Hibbett D.S."/>
            <person name="Martin F."/>
        </authorList>
    </citation>
    <scope>NUCLEOTIDE SEQUENCE [LARGE SCALE GENOMIC DNA]</scope>
    <source>
        <strain evidence="3">F 1598</strain>
    </source>
</reference>
<gene>
    <name evidence="2" type="ORF">PILCRDRAFT_4131</name>
</gene>
<proteinExistence type="predicted"/>
<protein>
    <recommendedName>
        <fullName evidence="1">FHA domain-containing protein</fullName>
    </recommendedName>
</protein>
<evidence type="ECO:0000259" key="1">
    <source>
        <dbReference type="PROSITE" id="PS50006"/>
    </source>
</evidence>
<reference evidence="2 3" key="1">
    <citation type="submission" date="2014-04" db="EMBL/GenBank/DDBJ databases">
        <authorList>
            <consortium name="DOE Joint Genome Institute"/>
            <person name="Kuo A."/>
            <person name="Tarkka M."/>
            <person name="Buscot F."/>
            <person name="Kohler A."/>
            <person name="Nagy L.G."/>
            <person name="Floudas D."/>
            <person name="Copeland A."/>
            <person name="Barry K.W."/>
            <person name="Cichocki N."/>
            <person name="Veneault-Fourrey C."/>
            <person name="LaButti K."/>
            <person name="Lindquist E.A."/>
            <person name="Lipzen A."/>
            <person name="Lundell T."/>
            <person name="Morin E."/>
            <person name="Murat C."/>
            <person name="Sun H."/>
            <person name="Tunlid A."/>
            <person name="Henrissat B."/>
            <person name="Grigoriev I.V."/>
            <person name="Hibbett D.S."/>
            <person name="Martin F."/>
            <person name="Nordberg H.P."/>
            <person name="Cantor M.N."/>
            <person name="Hua S.X."/>
        </authorList>
    </citation>
    <scope>NUCLEOTIDE SEQUENCE [LARGE SCALE GENOMIC DNA]</scope>
    <source>
        <strain evidence="2 3">F 1598</strain>
    </source>
</reference>
<sequence length="145" mass="16290">MSSTILELYLHPNSRKIVPDFQAIHITDDEYYLVDVDPFPQTLFIRRAVQCEIALQDGPQNSHHNVIRVVNGRVKIRDLSSLEGTYINGVNIGRSERELSDGDQICFGYPPPTLTSTLCEVERDKVERIIVEASFAVGVVTSALF</sequence>
<dbReference type="Pfam" id="PF00498">
    <property type="entry name" value="FHA"/>
    <property type="match status" value="1"/>
</dbReference>
<dbReference type="AlphaFoldDB" id="A0A0C3FS46"/>
<dbReference type="Proteomes" id="UP000054166">
    <property type="component" value="Unassembled WGS sequence"/>
</dbReference>
<dbReference type="SUPFAM" id="SSF49879">
    <property type="entry name" value="SMAD/FHA domain"/>
    <property type="match status" value="1"/>
</dbReference>
<dbReference type="PROSITE" id="PS50006">
    <property type="entry name" value="FHA_DOMAIN"/>
    <property type="match status" value="1"/>
</dbReference>
<feature type="domain" description="FHA" evidence="1">
    <location>
        <begin position="43"/>
        <end position="92"/>
    </location>
</feature>
<evidence type="ECO:0000313" key="2">
    <source>
        <dbReference type="EMBL" id="KIM86860.1"/>
    </source>
</evidence>
<dbReference type="HOGENOM" id="CLU_1816513_0_0_1"/>
<name>A0A0C3FS46_PILCF</name>